<comment type="similarity">
    <text evidence="2">Belongs to the cytochrome P450 family.</text>
</comment>
<evidence type="ECO:0000313" key="8">
    <source>
        <dbReference type="EMBL" id="OQD61984.1"/>
    </source>
</evidence>
<dbReference type="Pfam" id="PF00067">
    <property type="entry name" value="p450"/>
    <property type="match status" value="1"/>
</dbReference>
<dbReference type="Proteomes" id="UP000191408">
    <property type="component" value="Unassembled WGS sequence"/>
</dbReference>
<evidence type="ECO:0000256" key="6">
    <source>
        <dbReference type="PIRSR" id="PIRSR602403-1"/>
    </source>
</evidence>
<dbReference type="AlphaFoldDB" id="A0A1V6NB96"/>
<comment type="caution">
    <text evidence="8">The sequence shown here is derived from an EMBL/GenBank/DDBJ whole genome shotgun (WGS) entry which is preliminary data.</text>
</comment>
<dbReference type="InterPro" id="IPR053007">
    <property type="entry name" value="CYP450_monoxygenase_sec-met"/>
</dbReference>
<gene>
    <name evidence="8" type="ORF">PENPOL_c014G03132</name>
</gene>
<dbReference type="InterPro" id="IPR036396">
    <property type="entry name" value="Cyt_P450_sf"/>
</dbReference>
<keyword evidence="5 6" id="KW-0408">Iron</keyword>
<dbReference type="Gene3D" id="3.90.1200.10">
    <property type="match status" value="1"/>
</dbReference>
<reference evidence="9" key="1">
    <citation type="journal article" date="2017" name="Nat. Microbiol.">
        <title>Global analysis of biosynthetic gene clusters reveals vast potential of secondary metabolite production in Penicillium species.</title>
        <authorList>
            <person name="Nielsen J.C."/>
            <person name="Grijseels S."/>
            <person name="Prigent S."/>
            <person name="Ji B."/>
            <person name="Dainat J."/>
            <person name="Nielsen K.F."/>
            <person name="Frisvad J.C."/>
            <person name="Workman M."/>
            <person name="Nielsen J."/>
        </authorList>
    </citation>
    <scope>NUCLEOTIDE SEQUENCE [LARGE SCALE GENOMIC DNA]</scope>
    <source>
        <strain evidence="9">IBT 4502</strain>
    </source>
</reference>
<dbReference type="GO" id="GO:0016705">
    <property type="term" value="F:oxidoreductase activity, acting on paired donors, with incorporation or reduction of molecular oxygen"/>
    <property type="evidence" value="ECO:0007669"/>
    <property type="project" value="InterPro"/>
</dbReference>
<dbReference type="SUPFAM" id="SSF48264">
    <property type="entry name" value="Cytochrome P450"/>
    <property type="match status" value="1"/>
</dbReference>
<dbReference type="InterPro" id="IPR001128">
    <property type="entry name" value="Cyt_P450"/>
</dbReference>
<dbReference type="GO" id="GO:0020037">
    <property type="term" value="F:heme binding"/>
    <property type="evidence" value="ECO:0007669"/>
    <property type="project" value="InterPro"/>
</dbReference>
<dbReference type="Pfam" id="PF01636">
    <property type="entry name" value="APH"/>
    <property type="match status" value="1"/>
</dbReference>
<dbReference type="InterPro" id="IPR002403">
    <property type="entry name" value="Cyt_P450_E_grp-IV"/>
</dbReference>
<feature type="binding site" description="axial binding residue" evidence="6">
    <location>
        <position position="664"/>
    </location>
    <ligand>
        <name>heme</name>
        <dbReference type="ChEBI" id="CHEBI:30413"/>
    </ligand>
    <ligandPart>
        <name>Fe</name>
        <dbReference type="ChEBI" id="CHEBI:18248"/>
    </ligandPart>
</feature>
<keyword evidence="3 6" id="KW-0479">Metal-binding</keyword>
<accession>A0A1V6NB96</accession>
<evidence type="ECO:0000313" key="9">
    <source>
        <dbReference type="Proteomes" id="UP000191408"/>
    </source>
</evidence>
<keyword evidence="4" id="KW-0560">Oxidoreductase</keyword>
<keyword evidence="9" id="KW-1185">Reference proteome</keyword>
<dbReference type="InterPro" id="IPR011009">
    <property type="entry name" value="Kinase-like_dom_sf"/>
</dbReference>
<protein>
    <recommendedName>
        <fullName evidence="7">Aminoglycoside phosphotransferase domain-containing protein</fullName>
    </recommendedName>
</protein>
<feature type="domain" description="Aminoglycoside phosphotransferase" evidence="7">
    <location>
        <begin position="47"/>
        <end position="214"/>
    </location>
</feature>
<evidence type="ECO:0000256" key="4">
    <source>
        <dbReference type="ARBA" id="ARBA00023002"/>
    </source>
</evidence>
<dbReference type="PRINTS" id="PR00465">
    <property type="entry name" value="EP450IV"/>
</dbReference>
<dbReference type="EMBL" id="MDYM01000014">
    <property type="protein sequence ID" value="OQD61984.1"/>
    <property type="molecule type" value="Genomic_DNA"/>
</dbReference>
<dbReference type="Gene3D" id="1.10.630.10">
    <property type="entry name" value="Cytochrome P450"/>
    <property type="match status" value="1"/>
</dbReference>
<comment type="cofactor">
    <cofactor evidence="1 6">
        <name>heme</name>
        <dbReference type="ChEBI" id="CHEBI:30413"/>
    </cofactor>
</comment>
<proteinExistence type="inferred from homology"/>
<dbReference type="GO" id="GO:0043386">
    <property type="term" value="P:mycotoxin biosynthetic process"/>
    <property type="evidence" value="ECO:0007669"/>
    <property type="project" value="UniProtKB-ARBA"/>
</dbReference>
<name>A0A1V6NB96_PENPO</name>
<dbReference type="PANTHER" id="PTHR47582">
    <property type="entry name" value="P450, PUTATIVE (EUROFUNG)-RELATED"/>
    <property type="match status" value="1"/>
</dbReference>
<evidence type="ECO:0000256" key="2">
    <source>
        <dbReference type="ARBA" id="ARBA00010617"/>
    </source>
</evidence>
<dbReference type="CDD" id="cd11040">
    <property type="entry name" value="CYP7_CYP8-like"/>
    <property type="match status" value="1"/>
</dbReference>
<evidence type="ECO:0000259" key="7">
    <source>
        <dbReference type="Pfam" id="PF01636"/>
    </source>
</evidence>
<dbReference type="SUPFAM" id="SSF56112">
    <property type="entry name" value="Protein kinase-like (PK-like)"/>
    <property type="match status" value="1"/>
</dbReference>
<evidence type="ECO:0000256" key="3">
    <source>
        <dbReference type="ARBA" id="ARBA00022723"/>
    </source>
</evidence>
<organism evidence="8 9">
    <name type="scientific">Penicillium polonicum</name>
    <dbReference type="NCBI Taxonomy" id="60169"/>
    <lineage>
        <taxon>Eukaryota</taxon>
        <taxon>Fungi</taxon>
        <taxon>Dikarya</taxon>
        <taxon>Ascomycota</taxon>
        <taxon>Pezizomycotina</taxon>
        <taxon>Eurotiomycetes</taxon>
        <taxon>Eurotiomycetidae</taxon>
        <taxon>Eurotiales</taxon>
        <taxon>Aspergillaceae</taxon>
        <taxon>Penicillium</taxon>
    </lineage>
</organism>
<evidence type="ECO:0000256" key="5">
    <source>
        <dbReference type="ARBA" id="ARBA00023004"/>
    </source>
</evidence>
<dbReference type="GO" id="GO:0005506">
    <property type="term" value="F:iron ion binding"/>
    <property type="evidence" value="ECO:0007669"/>
    <property type="project" value="InterPro"/>
</dbReference>
<dbReference type="STRING" id="60169.A0A1V6NB96"/>
<dbReference type="OrthoDB" id="3366823at2759"/>
<dbReference type="GO" id="GO:0004497">
    <property type="term" value="F:monooxygenase activity"/>
    <property type="evidence" value="ECO:0007669"/>
    <property type="project" value="InterPro"/>
</dbReference>
<sequence>MSLPEDSQRASVIASCANPLPGNVVSQYGKRIIRISDHQVIKCGPDVTREEFENQRIAYELVDSRIARIPRVYDFFSDEQSCGYIVMEFIEGKVIDPLDDVSAIQKVASVLGHFATLRYNIPGSLYGGACRGLLFPETEDLIFDSLGRMEEWFNSRLFAHNPDLDLQGCDLVLCHLDIAPRNIIWQEDGSLCLIDWASAGFYPRLFEFCMQWLFDGKDGSFNSLLLEFMDPLSDHEMAQKEAILCAWRNIQKYPFRNKTSTSPQKFLRHSTDLLPIPAHPMPDYPPECEKHPEHSIFAVSIFSFKLFVTSSPAIMRAAQKHPTAITLQPLLKFTQKRMCQTPRDKLVHLCDQNRGPSLLSRIVHDTTPVLAGKSLDRMNRIMVRQLLPIIDDMGNYETVDLNAWIRHAITIVSTNVTYGNLNPFQNRHVEDTFWELERNVALLLADIAPWLIAPKTWKARKRLCAAFKDYFDLAGYEDGSDLLSMRYRSFLKAGLTHEEIAYAEVPLIVGLLTNTVPAAFWVHFELFARPKLLEEIRAEVEENALNIAPDGTHVIDLGCLRDDCPLLLSVYQEVLRIRTTMVTIRFVTRDVVLADIYFLRAGTMLFMPAKQLGRHQSAWGTSAEEFDGRRFLRSTTTIDDNGDKKRDPRRTGGFMAFGVSPTICPGRHFSTSEILALVAMITLRYDIAPVDQLWRAPPRMNSATTSNMGPVEGRFPVTVKKRQKYEGKLWQFKVSEGKGQFGLAVG</sequence>
<dbReference type="InterPro" id="IPR002575">
    <property type="entry name" value="Aminoglycoside_PTrfase"/>
</dbReference>
<dbReference type="PANTHER" id="PTHR47582:SF1">
    <property type="entry name" value="P450, PUTATIVE (EUROFUNG)-RELATED"/>
    <property type="match status" value="1"/>
</dbReference>
<keyword evidence="6" id="KW-0349">Heme</keyword>
<evidence type="ECO:0000256" key="1">
    <source>
        <dbReference type="ARBA" id="ARBA00001971"/>
    </source>
</evidence>